<organism evidence="2 3">
    <name type="scientific">Gordonia otitidis (strain DSM 44809 / CCUG 52243 / JCM 12355 / NBRC 100426 / IFM 10032)</name>
    <dbReference type="NCBI Taxonomy" id="1108044"/>
    <lineage>
        <taxon>Bacteria</taxon>
        <taxon>Bacillati</taxon>
        <taxon>Actinomycetota</taxon>
        <taxon>Actinomycetes</taxon>
        <taxon>Mycobacteriales</taxon>
        <taxon>Gordoniaceae</taxon>
        <taxon>Gordonia</taxon>
    </lineage>
</organism>
<dbReference type="STRING" id="1108044.GOOTI_105_00220"/>
<dbReference type="AlphaFoldDB" id="H5TLJ9"/>
<dbReference type="Pfam" id="PF12680">
    <property type="entry name" value="SnoaL_2"/>
    <property type="match status" value="1"/>
</dbReference>
<dbReference type="SUPFAM" id="SSF54427">
    <property type="entry name" value="NTF2-like"/>
    <property type="match status" value="1"/>
</dbReference>
<dbReference type="Gene3D" id="3.10.450.50">
    <property type="match status" value="1"/>
</dbReference>
<feature type="domain" description="SnoaL-like" evidence="1">
    <location>
        <begin position="3"/>
        <end position="102"/>
    </location>
</feature>
<proteinExistence type="predicted"/>
<keyword evidence="3" id="KW-1185">Reference proteome</keyword>
<gene>
    <name evidence="2" type="ORF">GOOTI_105_00220</name>
</gene>
<reference evidence="2" key="1">
    <citation type="submission" date="2012-02" db="EMBL/GenBank/DDBJ databases">
        <title>Whole genome shotgun sequence of Gordonia otitidis NBRC 100426.</title>
        <authorList>
            <person name="Yoshida I."/>
            <person name="Hosoyama A."/>
            <person name="Tsuchikane K."/>
            <person name="Katsumata H."/>
            <person name="Yamazaki S."/>
            <person name="Fujita N."/>
        </authorList>
    </citation>
    <scope>NUCLEOTIDE SEQUENCE [LARGE SCALE GENOMIC DNA]</scope>
    <source>
        <strain evidence="2">NBRC 100426</strain>
    </source>
</reference>
<sequence length="122" mass="14266">MREMFSSMVEAKDISKVEEYYDPDFMLYTNGQVQDFAAFRAGHERVYPTGISYSVRYDDDAWVENGDRLAGRVWITTSRPGEDPTEIEVMLIAQFRGGRILRLWELTWPDWSNMKAFDSYDG</sequence>
<evidence type="ECO:0000313" key="3">
    <source>
        <dbReference type="Proteomes" id="UP000005038"/>
    </source>
</evidence>
<evidence type="ECO:0000313" key="2">
    <source>
        <dbReference type="EMBL" id="GAB34357.1"/>
    </source>
</evidence>
<accession>H5TLJ9</accession>
<protein>
    <recommendedName>
        <fullName evidence="1">SnoaL-like domain-containing protein</fullName>
    </recommendedName>
</protein>
<name>H5TLJ9_GORO1</name>
<comment type="caution">
    <text evidence="2">The sequence shown here is derived from an EMBL/GenBank/DDBJ whole genome shotgun (WGS) entry which is preliminary data.</text>
</comment>
<evidence type="ECO:0000259" key="1">
    <source>
        <dbReference type="Pfam" id="PF12680"/>
    </source>
</evidence>
<dbReference type="Proteomes" id="UP000005038">
    <property type="component" value="Unassembled WGS sequence"/>
</dbReference>
<dbReference type="InterPro" id="IPR032710">
    <property type="entry name" value="NTF2-like_dom_sf"/>
</dbReference>
<dbReference type="EMBL" id="BAFB01000105">
    <property type="protein sequence ID" value="GAB34357.1"/>
    <property type="molecule type" value="Genomic_DNA"/>
</dbReference>
<dbReference type="InterPro" id="IPR037401">
    <property type="entry name" value="SnoaL-like"/>
</dbReference>